<keyword evidence="2" id="KW-1185">Reference proteome</keyword>
<gene>
    <name evidence="1" type="ORF">AB0I48_32210</name>
</gene>
<proteinExistence type="predicted"/>
<accession>A0ABV3G3H4</accession>
<evidence type="ECO:0000313" key="1">
    <source>
        <dbReference type="EMBL" id="MEV0712234.1"/>
    </source>
</evidence>
<protein>
    <submittedName>
        <fullName evidence="1">Uncharacterized protein</fullName>
    </submittedName>
</protein>
<reference evidence="1 2" key="1">
    <citation type="submission" date="2024-06" db="EMBL/GenBank/DDBJ databases">
        <title>The Natural Products Discovery Center: Release of the First 8490 Sequenced Strains for Exploring Actinobacteria Biosynthetic Diversity.</title>
        <authorList>
            <person name="Kalkreuter E."/>
            <person name="Kautsar S.A."/>
            <person name="Yang D."/>
            <person name="Bader C.D."/>
            <person name="Teijaro C.N."/>
            <person name="Fluegel L."/>
            <person name="Davis C.M."/>
            <person name="Simpson J.R."/>
            <person name="Lauterbach L."/>
            <person name="Steele A.D."/>
            <person name="Gui C."/>
            <person name="Meng S."/>
            <person name="Li G."/>
            <person name="Viehrig K."/>
            <person name="Ye F."/>
            <person name="Su P."/>
            <person name="Kiefer A.F."/>
            <person name="Nichols A."/>
            <person name="Cepeda A.J."/>
            <person name="Yan W."/>
            <person name="Fan B."/>
            <person name="Jiang Y."/>
            <person name="Adhikari A."/>
            <person name="Zheng C.-J."/>
            <person name="Schuster L."/>
            <person name="Cowan T.M."/>
            <person name="Smanski M.J."/>
            <person name="Chevrette M.G."/>
            <person name="De Carvalho L.P.S."/>
            <person name="Shen B."/>
        </authorList>
    </citation>
    <scope>NUCLEOTIDE SEQUENCE [LARGE SCALE GENOMIC DNA]</scope>
    <source>
        <strain evidence="1 2">NPDC050403</strain>
    </source>
</reference>
<organism evidence="1 2">
    <name type="scientific">Nocardia aurea</name>
    <dbReference type="NCBI Taxonomy" id="2144174"/>
    <lineage>
        <taxon>Bacteria</taxon>
        <taxon>Bacillati</taxon>
        <taxon>Actinomycetota</taxon>
        <taxon>Actinomycetes</taxon>
        <taxon>Mycobacteriales</taxon>
        <taxon>Nocardiaceae</taxon>
        <taxon>Nocardia</taxon>
    </lineage>
</organism>
<comment type="caution">
    <text evidence="1">The sequence shown here is derived from an EMBL/GenBank/DDBJ whole genome shotgun (WGS) entry which is preliminary data.</text>
</comment>
<dbReference type="RefSeq" id="WP_357789151.1">
    <property type="nucleotide sequence ID" value="NZ_JBFAKC010000020.1"/>
</dbReference>
<dbReference type="Proteomes" id="UP001551695">
    <property type="component" value="Unassembled WGS sequence"/>
</dbReference>
<evidence type="ECO:0000313" key="2">
    <source>
        <dbReference type="Proteomes" id="UP001551695"/>
    </source>
</evidence>
<dbReference type="EMBL" id="JBFAKC010000020">
    <property type="protein sequence ID" value="MEV0712234.1"/>
    <property type="molecule type" value="Genomic_DNA"/>
</dbReference>
<name>A0ABV3G3H4_9NOCA</name>
<sequence>MVNGAQTGHGSEAEPVLISLTAPARRSLVRGLVCDTGSGAQAGVPRLSADRPDAEIADFLAGIVHTDTGFVARTDSGERALAIVAATVAALCGEDIRLALARPDIAFLTALKPPAVEALRGVLLAIETEAAEAAEAVIGALTVLDVG</sequence>